<accession>A0A4V2FTU6</accession>
<name>A0A4V2FTU6_9BURK</name>
<dbReference type="EMBL" id="SHKO01000001">
    <property type="protein sequence ID" value="RZT99485.1"/>
    <property type="molecule type" value="Genomic_DNA"/>
</dbReference>
<proteinExistence type="predicted"/>
<keyword evidence="3" id="KW-1185">Reference proteome</keyword>
<dbReference type="Proteomes" id="UP000293398">
    <property type="component" value="Unassembled WGS sequence"/>
</dbReference>
<sequence>MKSMFTLLLAGVLAFPIMAMADDDDDDDDYRDRYHQREYKEKYRDGPCKVEREYKKNGDYEEKRKCRGDRYRDNYYSEAPVVPGGDLDGIVRLLQNL</sequence>
<organism evidence="2 3">
    <name type="scientific">Advenella incenata</name>
    <dbReference type="NCBI Taxonomy" id="267800"/>
    <lineage>
        <taxon>Bacteria</taxon>
        <taxon>Pseudomonadati</taxon>
        <taxon>Pseudomonadota</taxon>
        <taxon>Betaproteobacteria</taxon>
        <taxon>Burkholderiales</taxon>
        <taxon>Alcaligenaceae</taxon>
    </lineage>
</organism>
<protein>
    <submittedName>
        <fullName evidence="2">Uncharacterized protein</fullName>
    </submittedName>
</protein>
<gene>
    <name evidence="2" type="ORF">EV681_1271</name>
</gene>
<feature type="chain" id="PRO_5020905123" evidence="1">
    <location>
        <begin position="22"/>
        <end position="97"/>
    </location>
</feature>
<evidence type="ECO:0000313" key="3">
    <source>
        <dbReference type="Proteomes" id="UP000293398"/>
    </source>
</evidence>
<dbReference type="AlphaFoldDB" id="A0A4V2FTU6"/>
<keyword evidence="1" id="KW-0732">Signal</keyword>
<evidence type="ECO:0000256" key="1">
    <source>
        <dbReference type="SAM" id="SignalP"/>
    </source>
</evidence>
<dbReference type="RefSeq" id="WP_130303529.1">
    <property type="nucleotide sequence ID" value="NZ_SHKO01000001.1"/>
</dbReference>
<feature type="signal peptide" evidence="1">
    <location>
        <begin position="1"/>
        <end position="21"/>
    </location>
</feature>
<reference evidence="2 3" key="1">
    <citation type="submission" date="2019-02" db="EMBL/GenBank/DDBJ databases">
        <title>Genomic Encyclopedia of Type Strains, Phase IV (KMG-IV): sequencing the most valuable type-strain genomes for metagenomic binning, comparative biology and taxonomic classification.</title>
        <authorList>
            <person name="Goeker M."/>
        </authorList>
    </citation>
    <scope>NUCLEOTIDE SEQUENCE [LARGE SCALE GENOMIC DNA]</scope>
    <source>
        <strain evidence="2 3">DSM 23814</strain>
    </source>
</reference>
<dbReference type="OrthoDB" id="6931506at2"/>
<comment type="caution">
    <text evidence="2">The sequence shown here is derived from an EMBL/GenBank/DDBJ whole genome shotgun (WGS) entry which is preliminary data.</text>
</comment>
<evidence type="ECO:0000313" key="2">
    <source>
        <dbReference type="EMBL" id="RZT99485.1"/>
    </source>
</evidence>